<evidence type="ECO:0000313" key="3">
    <source>
        <dbReference type="Proteomes" id="UP000788993"/>
    </source>
</evidence>
<dbReference type="EMBL" id="JAEUBD010001468">
    <property type="protein sequence ID" value="KAH3661143.1"/>
    <property type="molecule type" value="Genomic_DNA"/>
</dbReference>
<protein>
    <submittedName>
        <fullName evidence="2">Uncharacterized protein</fullName>
    </submittedName>
</protein>
<feature type="region of interest" description="Disordered" evidence="1">
    <location>
        <begin position="1"/>
        <end position="74"/>
    </location>
</feature>
<proteinExistence type="predicted"/>
<accession>A0A9P8SZX4</accession>
<organism evidence="2 3">
    <name type="scientific">Ogataea polymorpha</name>
    <dbReference type="NCBI Taxonomy" id="460523"/>
    <lineage>
        <taxon>Eukaryota</taxon>
        <taxon>Fungi</taxon>
        <taxon>Dikarya</taxon>
        <taxon>Ascomycota</taxon>
        <taxon>Saccharomycotina</taxon>
        <taxon>Pichiomycetes</taxon>
        <taxon>Pichiales</taxon>
        <taxon>Pichiaceae</taxon>
        <taxon>Ogataea</taxon>
    </lineage>
</organism>
<dbReference type="OrthoDB" id="3990130at2759"/>
<feature type="compositionally biased region" description="Low complexity" evidence="1">
    <location>
        <begin position="51"/>
        <end position="65"/>
    </location>
</feature>
<reference evidence="2" key="1">
    <citation type="journal article" date="2021" name="Open Biol.">
        <title>Shared evolutionary footprints suggest mitochondrial oxidative damage underlies multiple complex I losses in fungi.</title>
        <authorList>
            <person name="Schikora-Tamarit M.A."/>
            <person name="Marcet-Houben M."/>
            <person name="Nosek J."/>
            <person name="Gabaldon T."/>
        </authorList>
    </citation>
    <scope>NUCLEOTIDE SEQUENCE</scope>
    <source>
        <strain evidence="2">NCAIM Y.01608</strain>
    </source>
</reference>
<sequence length="463" mass="52513">MAMKEASSSSSGLATPESHTPHNNGSTNNVSDILTPQEFSSDDSWSIVTGSDSQSVAYDDVVSSDDGGREEPNKEVRASVSTLKNELSGSHFSVPRIELEKGSEEEVEARGTTDESFTTFADHTKALKRDKLKSWQCIAALGLALTMLVGGTVFRTKDIDCSAVSENMRMTLQDCLVKGLDTRMGCLKQYFEDRKPYETRCSFQDQDLITFDNRLKFGRELFGEGTLADAYSGLLWIKEQRRELGYKGLEWSRRFGSAMKENLSTSMKILDSAKELSIEKVAGTNLVSHRLAKKWGSSIREGFQFADDLFLQARLWTGDAVLALAKDGKHVIQRGDKLLEEFMTKLKDVTSKLPQSYSHIPKDLSWLLETKTFAEQKLLATGRRSLKNSTCALKYIRQRLPLIRRKWVSFTCSLYRESRFLLRNLGTRLHTQFRLSAHGVRELNSILHDKFLQWYDSFEIPWF</sequence>
<comment type="caution">
    <text evidence="2">The sequence shown here is derived from an EMBL/GenBank/DDBJ whole genome shotgun (WGS) entry which is preliminary data.</text>
</comment>
<name>A0A9P8SZX4_9ASCO</name>
<evidence type="ECO:0000313" key="2">
    <source>
        <dbReference type="EMBL" id="KAH3661143.1"/>
    </source>
</evidence>
<reference evidence="2" key="2">
    <citation type="submission" date="2021-01" db="EMBL/GenBank/DDBJ databases">
        <authorList>
            <person name="Schikora-Tamarit M.A."/>
        </authorList>
    </citation>
    <scope>NUCLEOTIDE SEQUENCE</scope>
    <source>
        <strain evidence="2">NCAIM Y.01608</strain>
    </source>
</reference>
<gene>
    <name evidence="2" type="ORF">OGATHE_005476</name>
</gene>
<dbReference type="AlphaFoldDB" id="A0A9P8SZX4"/>
<evidence type="ECO:0000256" key="1">
    <source>
        <dbReference type="SAM" id="MobiDB-lite"/>
    </source>
</evidence>
<dbReference type="Proteomes" id="UP000788993">
    <property type="component" value="Unassembled WGS sequence"/>
</dbReference>
<feature type="compositionally biased region" description="Polar residues" evidence="1">
    <location>
        <begin position="1"/>
        <end position="50"/>
    </location>
</feature>
<keyword evidence="3" id="KW-1185">Reference proteome</keyword>